<evidence type="ECO:0000313" key="4">
    <source>
        <dbReference type="Proteomes" id="UP001377972"/>
    </source>
</evidence>
<accession>A0A0P7D382</accession>
<reference evidence="1 3" key="1">
    <citation type="submission" date="2015-09" db="EMBL/GenBank/DDBJ databases">
        <title>Draft Genome Sequence of Pseudoalteromonas lipolytica UCD-48B.</title>
        <authorList>
            <person name="Krusor M."/>
            <person name="Coil D.A."/>
            <person name="Lang J.M."/>
            <person name="Eisen J.A."/>
            <person name="Alexiev A."/>
        </authorList>
    </citation>
    <scope>NUCLEOTIDE SEQUENCE [LARGE SCALE GENOMIC DNA]</scope>
    <source>
        <strain evidence="1 3">UCD-48B</strain>
    </source>
</reference>
<dbReference type="RefSeq" id="WP_054553651.1">
    <property type="nucleotide sequence ID" value="NZ_JAQPZS010000023.1"/>
</dbReference>
<sequence length="171" mass="19238">MQIDGLLLTESQLDNRLNKSVHEHRSGEFALLLAMLSHDALDFSQFHLPKTELSNPEVSESALRTELGAGPTQPLAPEQFDMLIGQENAFRLLQGGLSDIKLRHCLNPEPLNVRDDKQHVPLEVIDNCEPAVRKRFYEKNKPVERPQIDAAAFYDSLTNEAIHQPLHLATA</sequence>
<dbReference type="PATRIC" id="fig|570156.3.peg.3910"/>
<reference evidence="2 4" key="2">
    <citation type="submission" date="2023-01" db="EMBL/GenBank/DDBJ databases">
        <title>Trichodesmium-associated heterotrophic epibiont bacteria.</title>
        <authorList>
            <person name="Cleveland C.S."/>
            <person name="Webb E.A."/>
        </authorList>
    </citation>
    <scope>NUCLEOTIDE SEQUENCE [LARGE SCALE GENOMIC DNA]</scope>
    <source>
        <strain evidence="2 4">USCH2</strain>
    </source>
</reference>
<gene>
    <name evidence="1" type="ORF">AOG27_14045</name>
    <name evidence="2" type="ORF">PQI24_18640</name>
</gene>
<proteinExistence type="predicted"/>
<dbReference type="Pfam" id="PF11993">
    <property type="entry name" value="VC2046"/>
    <property type="match status" value="1"/>
</dbReference>
<evidence type="ECO:0000313" key="3">
    <source>
        <dbReference type="Proteomes" id="UP000050378"/>
    </source>
</evidence>
<dbReference type="STRING" id="570156.AOG27_14045"/>
<keyword evidence="4" id="KW-1185">Reference proteome</keyword>
<organism evidence="1 3">
    <name type="scientific">Pseudoalteromonas lipolytica</name>
    <dbReference type="NCBI Taxonomy" id="570156"/>
    <lineage>
        <taxon>Bacteria</taxon>
        <taxon>Pseudomonadati</taxon>
        <taxon>Pseudomonadota</taxon>
        <taxon>Gammaproteobacteria</taxon>
        <taxon>Alteromonadales</taxon>
        <taxon>Pseudoalteromonadaceae</taxon>
        <taxon>Pseudoalteromonas</taxon>
    </lineage>
</organism>
<dbReference type="Proteomes" id="UP001377972">
    <property type="component" value="Unassembled WGS sequence"/>
</dbReference>
<dbReference type="EMBL" id="LJTC01000009">
    <property type="protein sequence ID" value="KPM82755.1"/>
    <property type="molecule type" value="Genomic_DNA"/>
</dbReference>
<evidence type="ECO:0000313" key="2">
    <source>
        <dbReference type="EMBL" id="MEJ6498058.1"/>
    </source>
</evidence>
<dbReference type="InterPro" id="IPR021879">
    <property type="entry name" value="VC2046_fam"/>
</dbReference>
<name>A0A0P7D382_9GAMM</name>
<dbReference type="AlphaFoldDB" id="A0A0P7D382"/>
<dbReference type="Proteomes" id="UP000050378">
    <property type="component" value="Unassembled WGS sequence"/>
</dbReference>
<dbReference type="EMBL" id="JAQPZS010000023">
    <property type="protein sequence ID" value="MEJ6498058.1"/>
    <property type="molecule type" value="Genomic_DNA"/>
</dbReference>
<comment type="caution">
    <text evidence="1">The sequence shown here is derived from an EMBL/GenBank/DDBJ whole genome shotgun (WGS) entry which is preliminary data.</text>
</comment>
<dbReference type="OrthoDB" id="7061360at2"/>
<evidence type="ECO:0000313" key="1">
    <source>
        <dbReference type="EMBL" id="KPM82755.1"/>
    </source>
</evidence>
<protein>
    <submittedName>
        <fullName evidence="1">QueD like 2</fullName>
    </submittedName>
    <submittedName>
        <fullName evidence="2">VC2046/SO_2500 family protein</fullName>
    </submittedName>
</protein>